<evidence type="ECO:0000259" key="3">
    <source>
        <dbReference type="PROSITE" id="PS51462"/>
    </source>
</evidence>
<protein>
    <submittedName>
        <fullName evidence="4">NUDIX hydrolase</fullName>
    </submittedName>
</protein>
<dbReference type="AlphaFoldDB" id="A0A1D8TUM1"/>
<dbReference type="STRING" id="1458985.BJP34_18435"/>
<dbReference type="Pfam" id="PF00293">
    <property type="entry name" value="NUDIX"/>
    <property type="match status" value="1"/>
</dbReference>
<organism evidence="4 5">
    <name type="scientific">Moorena producens PAL-8-15-08-1</name>
    <dbReference type="NCBI Taxonomy" id="1458985"/>
    <lineage>
        <taxon>Bacteria</taxon>
        <taxon>Bacillati</taxon>
        <taxon>Cyanobacteriota</taxon>
        <taxon>Cyanophyceae</taxon>
        <taxon>Coleofasciculales</taxon>
        <taxon>Coleofasciculaceae</taxon>
        <taxon>Moorena</taxon>
    </lineage>
</organism>
<dbReference type="GO" id="GO:0006753">
    <property type="term" value="P:nucleoside phosphate metabolic process"/>
    <property type="evidence" value="ECO:0007669"/>
    <property type="project" value="TreeGrafter"/>
</dbReference>
<accession>A0A1D8TUM1</accession>
<dbReference type="InterPro" id="IPR020084">
    <property type="entry name" value="NUDIX_hydrolase_CS"/>
</dbReference>
<dbReference type="InterPro" id="IPR015797">
    <property type="entry name" value="NUDIX_hydrolase-like_dom_sf"/>
</dbReference>
<dbReference type="Proteomes" id="UP000177870">
    <property type="component" value="Chromosome"/>
</dbReference>
<dbReference type="Gene3D" id="3.90.79.10">
    <property type="entry name" value="Nucleoside Triphosphate Pyrophosphohydrolase"/>
    <property type="match status" value="1"/>
</dbReference>
<evidence type="ECO:0000256" key="1">
    <source>
        <dbReference type="ARBA" id="ARBA00001946"/>
    </source>
</evidence>
<dbReference type="RefSeq" id="WP_070393604.1">
    <property type="nucleotide sequence ID" value="NZ_CP017599.1"/>
</dbReference>
<sequence length="182" mass="20357">MISIKPWKTLKSKLVFDNKWCRVRQDEVELPSGEIVDDYFINVRPDIVLILAITCDRKVVFVRQYRHGVGKILLELPGGGFNSTVEDSMSAAARELEEETGYVSEQMVSLATLYDNPVKDTNTIHLIMAEKAQPSGIQNLDITEEVEIVLVPVDEVMKKIEQGEICVSGTIAALFLGLKFLS</sequence>
<dbReference type="InterPro" id="IPR000086">
    <property type="entry name" value="NUDIX_hydrolase_dom"/>
</dbReference>
<evidence type="ECO:0000256" key="2">
    <source>
        <dbReference type="ARBA" id="ARBA00022801"/>
    </source>
</evidence>
<name>A0A1D8TUM1_9CYAN</name>
<dbReference type="KEGG" id="mpro:BJP34_18435"/>
<evidence type="ECO:0000313" key="5">
    <source>
        <dbReference type="Proteomes" id="UP000177870"/>
    </source>
</evidence>
<feature type="domain" description="Nudix hydrolase" evidence="3">
    <location>
        <begin position="42"/>
        <end position="179"/>
    </location>
</feature>
<dbReference type="OrthoDB" id="9806150at2"/>
<dbReference type="PROSITE" id="PS00893">
    <property type="entry name" value="NUDIX_BOX"/>
    <property type="match status" value="1"/>
</dbReference>
<dbReference type="PANTHER" id="PTHR11839">
    <property type="entry name" value="UDP/ADP-SUGAR PYROPHOSPHATASE"/>
    <property type="match status" value="1"/>
</dbReference>
<dbReference type="GO" id="GO:0019693">
    <property type="term" value="P:ribose phosphate metabolic process"/>
    <property type="evidence" value="ECO:0007669"/>
    <property type="project" value="TreeGrafter"/>
</dbReference>
<dbReference type="CDD" id="cd03424">
    <property type="entry name" value="NUDIX_ADPRase_Nudt5_UGPPase_Nudt14"/>
    <property type="match status" value="1"/>
</dbReference>
<dbReference type="GO" id="GO:0016787">
    <property type="term" value="F:hydrolase activity"/>
    <property type="evidence" value="ECO:0007669"/>
    <property type="project" value="UniProtKB-KW"/>
</dbReference>
<dbReference type="PROSITE" id="PS51462">
    <property type="entry name" value="NUDIX"/>
    <property type="match status" value="1"/>
</dbReference>
<proteinExistence type="predicted"/>
<dbReference type="EMBL" id="CP017599">
    <property type="protein sequence ID" value="AOX01156.1"/>
    <property type="molecule type" value="Genomic_DNA"/>
</dbReference>
<comment type="cofactor">
    <cofactor evidence="1">
        <name>Mg(2+)</name>
        <dbReference type="ChEBI" id="CHEBI:18420"/>
    </cofactor>
</comment>
<evidence type="ECO:0000313" key="4">
    <source>
        <dbReference type="EMBL" id="AOX01156.1"/>
    </source>
</evidence>
<dbReference type="SUPFAM" id="SSF55811">
    <property type="entry name" value="Nudix"/>
    <property type="match status" value="1"/>
</dbReference>
<keyword evidence="2 4" id="KW-0378">Hydrolase</keyword>
<reference evidence="5" key="1">
    <citation type="submission" date="2016-10" db="EMBL/GenBank/DDBJ databases">
        <title>Comparative genomics uncovers the prolific and rare metabolic potential of the cyanobacterial genus Moorea.</title>
        <authorList>
            <person name="Leao T."/>
            <person name="Castelao G."/>
            <person name="Korobeynikov A."/>
            <person name="Monroe E.A."/>
            <person name="Podell S."/>
            <person name="Glukhov E."/>
            <person name="Allen E."/>
            <person name="Gerwick W.H."/>
            <person name="Gerwick L."/>
        </authorList>
    </citation>
    <scope>NUCLEOTIDE SEQUENCE [LARGE SCALE GENOMIC DNA]</scope>
    <source>
        <strain evidence="5">PAL-8-15-08-1</strain>
    </source>
</reference>
<gene>
    <name evidence="4" type="ORF">BJP34_18435</name>
</gene>
<dbReference type="PANTHER" id="PTHR11839:SF18">
    <property type="entry name" value="NUDIX HYDROLASE DOMAIN-CONTAINING PROTEIN"/>
    <property type="match status" value="1"/>
</dbReference>